<feature type="compositionally biased region" description="Basic and acidic residues" evidence="5">
    <location>
        <begin position="1201"/>
        <end position="1213"/>
    </location>
</feature>
<feature type="region of interest" description="Disordered" evidence="5">
    <location>
        <begin position="347"/>
        <end position="408"/>
    </location>
</feature>
<dbReference type="EMBL" id="OOIN01000024">
    <property type="protein sequence ID" value="SPO28682.1"/>
    <property type="molecule type" value="Genomic_DNA"/>
</dbReference>
<evidence type="ECO:0000259" key="6">
    <source>
        <dbReference type="SMART" id="SM00317"/>
    </source>
</evidence>
<feature type="compositionally biased region" description="Low complexity" evidence="5">
    <location>
        <begin position="1591"/>
        <end position="1605"/>
    </location>
</feature>
<feature type="compositionally biased region" description="Basic and acidic residues" evidence="5">
    <location>
        <begin position="1820"/>
        <end position="1837"/>
    </location>
</feature>
<feature type="compositionally biased region" description="Low complexity" evidence="5">
    <location>
        <begin position="61"/>
        <end position="73"/>
    </location>
</feature>
<dbReference type="InterPro" id="IPR013083">
    <property type="entry name" value="Znf_RING/FYVE/PHD"/>
</dbReference>
<keyword evidence="1" id="KW-0479">Metal-binding</keyword>
<dbReference type="Gene3D" id="3.30.40.10">
    <property type="entry name" value="Zinc/RING finger domain, C3HC4 (zinc finger)"/>
    <property type="match status" value="1"/>
</dbReference>
<name>A0A5C3EDV4_9BASI</name>
<feature type="region of interest" description="Disordered" evidence="5">
    <location>
        <begin position="813"/>
        <end position="1578"/>
    </location>
</feature>
<proteinExistence type="predicted"/>
<feature type="compositionally biased region" description="Polar residues" evidence="5">
    <location>
        <begin position="1856"/>
        <end position="1875"/>
    </location>
</feature>
<feature type="compositionally biased region" description="Polar residues" evidence="5">
    <location>
        <begin position="363"/>
        <end position="375"/>
    </location>
</feature>
<keyword evidence="2" id="KW-0863">Zinc-finger</keyword>
<feature type="region of interest" description="Disordered" evidence="5">
    <location>
        <begin position="197"/>
        <end position="298"/>
    </location>
</feature>
<dbReference type="GO" id="GO:0006325">
    <property type="term" value="P:chromatin organization"/>
    <property type="evidence" value="ECO:0007669"/>
    <property type="project" value="UniProtKB-KW"/>
</dbReference>
<feature type="region of interest" description="Disordered" evidence="5">
    <location>
        <begin position="1591"/>
        <end position="1654"/>
    </location>
</feature>
<evidence type="ECO:0000256" key="1">
    <source>
        <dbReference type="ARBA" id="ARBA00022723"/>
    </source>
</evidence>
<feature type="compositionally biased region" description="Low complexity" evidence="5">
    <location>
        <begin position="1250"/>
        <end position="1263"/>
    </location>
</feature>
<dbReference type="PANTHER" id="PTHR46462:SF3">
    <property type="entry name" value="UPSET, ISOFORM A"/>
    <property type="match status" value="1"/>
</dbReference>
<feature type="region of interest" description="Disordered" evidence="5">
    <location>
        <begin position="747"/>
        <end position="786"/>
    </location>
</feature>
<dbReference type="SMART" id="SM00317">
    <property type="entry name" value="SET"/>
    <property type="match status" value="1"/>
</dbReference>
<feature type="domain" description="SET" evidence="6">
    <location>
        <begin position="467"/>
        <end position="639"/>
    </location>
</feature>
<gene>
    <name evidence="7" type="ORF">UTRI_04560</name>
</gene>
<feature type="compositionally biased region" description="Low complexity" evidence="5">
    <location>
        <begin position="1612"/>
        <end position="1632"/>
    </location>
</feature>
<feature type="compositionally biased region" description="Low complexity" evidence="5">
    <location>
        <begin position="1485"/>
        <end position="1519"/>
    </location>
</feature>
<dbReference type="Pfam" id="PF00856">
    <property type="entry name" value="SET"/>
    <property type="match status" value="1"/>
</dbReference>
<dbReference type="InterPro" id="IPR019786">
    <property type="entry name" value="Zinc_finger_PHD-type_CS"/>
</dbReference>
<dbReference type="PANTHER" id="PTHR46462">
    <property type="entry name" value="UPSET, ISOFORM A"/>
    <property type="match status" value="1"/>
</dbReference>
<reference evidence="7 8" key="1">
    <citation type="submission" date="2018-03" db="EMBL/GenBank/DDBJ databases">
        <authorList>
            <person name="Guldener U."/>
        </authorList>
    </citation>
    <scope>NUCLEOTIDE SEQUENCE [LARGE SCALE GENOMIC DNA]</scope>
    <source>
        <strain evidence="7 8">NBRC100155</strain>
    </source>
</reference>
<dbReference type="Proteomes" id="UP000324022">
    <property type="component" value="Unassembled WGS sequence"/>
</dbReference>
<evidence type="ECO:0000313" key="8">
    <source>
        <dbReference type="Proteomes" id="UP000324022"/>
    </source>
</evidence>
<evidence type="ECO:0000313" key="7">
    <source>
        <dbReference type="EMBL" id="SPO28682.1"/>
    </source>
</evidence>
<feature type="compositionally biased region" description="Low complexity" evidence="5">
    <location>
        <begin position="1886"/>
        <end position="1898"/>
    </location>
</feature>
<dbReference type="SUPFAM" id="SSF57903">
    <property type="entry name" value="FYVE/PHD zinc finger"/>
    <property type="match status" value="1"/>
</dbReference>
<evidence type="ECO:0000256" key="5">
    <source>
        <dbReference type="SAM" id="MobiDB-lite"/>
    </source>
</evidence>
<dbReference type="CDD" id="cd15550">
    <property type="entry name" value="PHD_MLL5"/>
    <property type="match status" value="1"/>
</dbReference>
<feature type="compositionally biased region" description="Acidic residues" evidence="5">
    <location>
        <begin position="80"/>
        <end position="94"/>
    </location>
</feature>
<feature type="compositionally biased region" description="Low complexity" evidence="5">
    <location>
        <begin position="1549"/>
        <end position="1561"/>
    </location>
</feature>
<dbReference type="SUPFAM" id="SSF82199">
    <property type="entry name" value="SET domain"/>
    <property type="match status" value="1"/>
</dbReference>
<dbReference type="GO" id="GO:0070210">
    <property type="term" value="C:Rpd3L-Expanded complex"/>
    <property type="evidence" value="ECO:0007669"/>
    <property type="project" value="TreeGrafter"/>
</dbReference>
<feature type="compositionally biased region" description="Low complexity" evidence="5">
    <location>
        <begin position="1389"/>
        <end position="1411"/>
    </location>
</feature>
<accession>A0A5C3EDV4</accession>
<dbReference type="OrthoDB" id="79252at2759"/>
<feature type="compositionally biased region" description="Low complexity" evidence="5">
    <location>
        <begin position="200"/>
        <end position="216"/>
    </location>
</feature>
<feature type="region of interest" description="Disordered" evidence="5">
    <location>
        <begin position="1686"/>
        <end position="2084"/>
    </location>
</feature>
<feature type="compositionally biased region" description="Basic and acidic residues" evidence="5">
    <location>
        <begin position="1775"/>
        <end position="1795"/>
    </location>
</feature>
<dbReference type="GO" id="GO:0006355">
    <property type="term" value="P:regulation of DNA-templated transcription"/>
    <property type="evidence" value="ECO:0007669"/>
    <property type="project" value="TreeGrafter"/>
</dbReference>
<feature type="compositionally biased region" description="Low complexity" evidence="5">
    <location>
        <begin position="1466"/>
        <end position="1477"/>
    </location>
</feature>
<feature type="compositionally biased region" description="Gly residues" evidence="5">
    <location>
        <begin position="2043"/>
        <end position="2084"/>
    </location>
</feature>
<protein>
    <recommendedName>
        <fullName evidence="6">SET domain-containing protein</fullName>
    </recommendedName>
</protein>
<feature type="compositionally biased region" description="Low complexity" evidence="5">
    <location>
        <begin position="895"/>
        <end position="907"/>
    </location>
</feature>
<dbReference type="Pfam" id="PF20826">
    <property type="entry name" value="PHD_5"/>
    <property type="match status" value="1"/>
</dbReference>
<feature type="compositionally biased region" description="Basic and acidic residues" evidence="5">
    <location>
        <begin position="2014"/>
        <end position="2038"/>
    </location>
</feature>
<evidence type="ECO:0000256" key="3">
    <source>
        <dbReference type="ARBA" id="ARBA00022833"/>
    </source>
</evidence>
<feature type="compositionally biased region" description="Basic and acidic residues" evidence="5">
    <location>
        <begin position="1058"/>
        <end position="1072"/>
    </location>
</feature>
<feature type="compositionally biased region" description="Acidic residues" evidence="5">
    <location>
        <begin position="883"/>
        <end position="893"/>
    </location>
</feature>
<dbReference type="InterPro" id="IPR046341">
    <property type="entry name" value="SET_dom_sf"/>
</dbReference>
<feature type="compositionally biased region" description="Basic and acidic residues" evidence="5">
    <location>
        <begin position="1310"/>
        <end position="1335"/>
    </location>
</feature>
<feature type="compositionally biased region" description="Basic and acidic residues" evidence="5">
    <location>
        <begin position="1271"/>
        <end position="1287"/>
    </location>
</feature>
<feature type="compositionally biased region" description="Low complexity" evidence="5">
    <location>
        <begin position="380"/>
        <end position="403"/>
    </location>
</feature>
<feature type="compositionally biased region" description="Acidic residues" evidence="5">
    <location>
        <begin position="1117"/>
        <end position="1132"/>
    </location>
</feature>
<feature type="compositionally biased region" description="Low complexity" evidence="5">
    <location>
        <begin position="1340"/>
        <end position="1356"/>
    </location>
</feature>
<dbReference type="Gene3D" id="2.170.270.10">
    <property type="entry name" value="SET domain"/>
    <property type="match status" value="1"/>
</dbReference>
<feature type="compositionally biased region" description="Low complexity" evidence="5">
    <location>
        <begin position="1027"/>
        <end position="1046"/>
    </location>
</feature>
<feature type="compositionally biased region" description="Acidic residues" evidence="5">
    <location>
        <begin position="945"/>
        <end position="963"/>
    </location>
</feature>
<feature type="compositionally biased region" description="Low complexity" evidence="5">
    <location>
        <begin position="1981"/>
        <end position="2001"/>
    </location>
</feature>
<keyword evidence="8" id="KW-1185">Reference proteome</keyword>
<feature type="compositionally biased region" description="Basic residues" evidence="5">
    <location>
        <begin position="1912"/>
        <end position="1929"/>
    </location>
</feature>
<feature type="compositionally biased region" description="Polar residues" evidence="5">
    <location>
        <begin position="866"/>
        <end position="882"/>
    </location>
</feature>
<feature type="compositionally biased region" description="Low complexity" evidence="5">
    <location>
        <begin position="1288"/>
        <end position="1305"/>
    </location>
</feature>
<feature type="compositionally biased region" description="Acidic residues" evidence="5">
    <location>
        <begin position="845"/>
        <end position="862"/>
    </location>
</feature>
<dbReference type="InterPro" id="IPR011011">
    <property type="entry name" value="Znf_FYVE_PHD"/>
</dbReference>
<evidence type="ECO:0000256" key="4">
    <source>
        <dbReference type="ARBA" id="ARBA00022853"/>
    </source>
</evidence>
<keyword evidence="4" id="KW-0156">Chromatin regulator</keyword>
<dbReference type="InterPro" id="IPR001214">
    <property type="entry name" value="SET_dom"/>
</dbReference>
<evidence type="ECO:0000256" key="2">
    <source>
        <dbReference type="ARBA" id="ARBA00022771"/>
    </source>
</evidence>
<feature type="compositionally biased region" description="Basic and acidic residues" evidence="5">
    <location>
        <begin position="1747"/>
        <end position="1767"/>
    </location>
</feature>
<keyword evidence="3" id="KW-0862">Zinc</keyword>
<feature type="compositionally biased region" description="Low complexity" evidence="5">
    <location>
        <begin position="19"/>
        <end position="39"/>
    </location>
</feature>
<feature type="compositionally biased region" description="Basic residues" evidence="5">
    <location>
        <begin position="929"/>
        <end position="938"/>
    </location>
</feature>
<feature type="compositionally biased region" description="Basic and acidic residues" evidence="5">
    <location>
        <begin position="832"/>
        <end position="844"/>
    </location>
</feature>
<sequence length="2084" mass="216619">MIKPPTMGVFARDPPPPGRAGASSSSSSSSTSAVSPSSAQLQSVPSDLPTALQGASADPSRSSARLTTTATDDLPSDPTNLDDETAPDDDDQGTVDEEAGIIRCICGCDDDDGFTIQCDRCLVWQHCACFGMSQASVPDEYLCEQCEPRPVDVAFAQAHQQKRKNNEARKALMDRNLKRQAQALASNNFNQAYLTQEPVSSPTSSTLPLSSATSAPDPSLALPPNANLVTSSAARSRKPSQALDLSNTQFVVPDVPASAGAVPKGAKQRKAHKGSRRGYDTPSSVSTPVRGVFTPGSSHERIDDPFDLAEQLEAWHVEFTPILNNMVTDPSIVENLAAAMLDWEQGSPLKATQGPNGRLVVPTASSTGRHLSSTKHAMAESHPSSSSASSPSASSPRAPGSPSGYDNGPIAISAVGDECVPVELTGPSLADLASRTYVKHISESASAGVFSNVLYVNNSADEPQRGWCASRAFSRPVMHGLFADGSIPAGAFISELRGELYSASAYRNDPINQYAALGATKPHVHLLPPPLNLAIDARRYGNEARFVRFSCHPNAVLRPILFHPNGQPSVRSRTSSRAQSPAPALTPLISAARNQRYADTPPAESRSEEPQLFFGIFALTDIPRTHEITLGWEWDDAHIVHFLPDLVQNPYLESRDGQVDADKHTANMVALAEKGEFPYADTEFSVKMSTVSAALLGSVLCACIGSAAPPGGGGGASANNGRKQDCAVAQMLRVGNGMSLLNVTMPGKNNRRAKLPDFSPLVGIRRHWRPSSRPPTPDTSVKDDTTPTDAAALDVLAAQGEVEAMQSLGDVYEDGEIGCGSNEAAPKRNKSRRDITANNDRMDVDGDDQDTESAASDLDDADDTRSIASSLTDPLSGLSENETPSEDEDEDLMDALRAADGAQALARPSKGGEASAVDAQLSGLFLLPPKKRSMRTRIKATTAPSDEEDAEDNDATDKEEDDDPVKARKSRRSTDTSSRAKVGAKRKGKLDAGRASLDFSSDEGNGYDDCAATTPIKKRRKSGNIADPSSPLSSVPSPDSGDSSLSSPPPVPRLSAKHRLENERRTSDVELSKKKRAAQRARDGNGRASELRAKESASKRRKREEARIHRNAILDLGDTESSEDDLSEDEADETSKEHPDEDADVTMEDAGSGASTPRASKKAMPTLSSEVTASKKEEQDTSEADLPRKTKKDRPSTPTAVDDRKSAKKDTPTKAKKVRRILSDSEPSSDEEGAIPAALTSNIAKKEEAPQIQPEPIAPAQAESESIKAGPETKDSTTETTKSEDSKTPAVESTSSAAPPAASAPTPAPEVKKEEPRVKLSLAEYKRRLAERRVSEQQNASTSAPPLTPTLATPTSEVAPSPAVEKSDPVPPVSARASEPIVTWTPSEATGATPTGSTQASSSATDAAETGKSSAAVPRGVLFTSISAPTAIRSVEIPKSPSPEPAATLSAQQQSGLASGAVSKDSTSAEAVTSTTSQIMESPEAGAISIAPANASSPTGTATGAAATGASGASADTPALLMRLETRRARAPSVSHQPAGVDHNIGQQASTSNSSVSVSAAGDGFAKPLTTSTGTATTPTAITWGFATTSAAPPLASTPARSPSLGPTRVQGGRMPPSPSGSSSSVGSGFNPPKAPRAFMSPPGTTLPPPVSAVSASLNTAPVAASTTTPSSAITSTPARIGIAGVASGVGGIGNTPSSVSSTNSTTSSISRYPAPGLTSPTPTTAALPSYPPRNFAGIPKGPASMRDGDPRAEAWADAREGRESRGGEYATLRHGADSTLRDGGRDMGWGDRSRAVAGNGGGVGGDHDREPLRTSGGWGRRETLHHRDSHASRDGYRGAGEGRFFGGREEHQQQRDASVNQSGTGGSTVSSMAGETSGVPPHSASSSGVGNNNNTNSSGGGLASRLDVHPHSHSHAHAHPHSHSHSHSHSIGGGYAAVPPYRRPSATASGDEYDDSPATSIVSPYDRPSDPYNRGIIVRGRSLGLSSTTNSSGGQQQGLASAGGGNASGMVIRDARDGRDGRDGRGEYVSNRERDYDDGLNGSTGGRGGFRQGWGGRGRSRGSGGGLGGGGRGRGGGGGWGGR</sequence>
<dbReference type="PROSITE" id="PS01359">
    <property type="entry name" value="ZF_PHD_1"/>
    <property type="match status" value="1"/>
</dbReference>
<dbReference type="GO" id="GO:0034967">
    <property type="term" value="C:Set3 complex"/>
    <property type="evidence" value="ECO:0007669"/>
    <property type="project" value="TreeGrafter"/>
</dbReference>
<feature type="region of interest" description="Disordered" evidence="5">
    <location>
        <begin position="1"/>
        <end position="94"/>
    </location>
</feature>
<feature type="compositionally biased region" description="Low complexity" evidence="5">
    <location>
        <begin position="1696"/>
        <end position="1729"/>
    </location>
</feature>
<feature type="compositionally biased region" description="Basic residues" evidence="5">
    <location>
        <begin position="266"/>
        <end position="276"/>
    </location>
</feature>
<feature type="compositionally biased region" description="Basic and acidic residues" evidence="5">
    <location>
        <begin position="1080"/>
        <end position="1108"/>
    </location>
</feature>
<dbReference type="GO" id="GO:0008270">
    <property type="term" value="F:zinc ion binding"/>
    <property type="evidence" value="ECO:0007669"/>
    <property type="project" value="UniProtKB-KW"/>
</dbReference>
<organism evidence="7 8">
    <name type="scientific">Ustilago trichophora</name>
    <dbReference type="NCBI Taxonomy" id="86804"/>
    <lineage>
        <taxon>Eukaryota</taxon>
        <taxon>Fungi</taxon>
        <taxon>Dikarya</taxon>
        <taxon>Basidiomycota</taxon>
        <taxon>Ustilaginomycotina</taxon>
        <taxon>Ustilaginomycetes</taxon>
        <taxon>Ustilaginales</taxon>
        <taxon>Ustilaginaceae</taxon>
        <taxon>Ustilago</taxon>
    </lineage>
</organism>